<protein>
    <submittedName>
        <fullName evidence="1">DUF2164 domain-containing protein</fullName>
    </submittedName>
</protein>
<proteinExistence type="predicted"/>
<dbReference type="EMBL" id="PFBY01000031">
    <property type="protein sequence ID" value="PIR76334.1"/>
    <property type="molecule type" value="Genomic_DNA"/>
</dbReference>
<gene>
    <name evidence="1" type="ORF">COU32_02520</name>
</gene>
<accession>A0A2H0TVZ4</accession>
<name>A0A2H0TVZ4_9BACT</name>
<comment type="caution">
    <text evidence="1">The sequence shown here is derived from an EMBL/GenBank/DDBJ whole genome shotgun (WGS) entry which is preliminary data.</text>
</comment>
<sequence>MNQKAKPWDLITREERQYAIDKIMTFFAEERDEEIGVIAAEEVLDMFLELLGPQLHNASLNDAKDWFKGKLADIEVDYDLLKK</sequence>
<evidence type="ECO:0000313" key="2">
    <source>
        <dbReference type="Proteomes" id="UP000231530"/>
    </source>
</evidence>
<dbReference type="Proteomes" id="UP000231530">
    <property type="component" value="Unassembled WGS sequence"/>
</dbReference>
<dbReference type="Pfam" id="PF09932">
    <property type="entry name" value="DUF2164"/>
    <property type="match status" value="1"/>
</dbReference>
<organism evidence="1 2">
    <name type="scientific">Candidatus Magasanikbacteria bacterium CG10_big_fil_rev_8_21_14_0_10_42_10</name>
    <dbReference type="NCBI Taxonomy" id="1974649"/>
    <lineage>
        <taxon>Bacteria</taxon>
        <taxon>Candidatus Magasanikiibacteriota</taxon>
    </lineage>
</organism>
<dbReference type="AlphaFoldDB" id="A0A2H0TVZ4"/>
<reference evidence="2" key="1">
    <citation type="submission" date="2017-09" db="EMBL/GenBank/DDBJ databases">
        <title>Depth-based differentiation of microbial function through sediment-hosted aquifers and enrichment of novel symbionts in the deep terrestrial subsurface.</title>
        <authorList>
            <person name="Probst A.J."/>
            <person name="Ladd B."/>
            <person name="Jarett J.K."/>
            <person name="Geller-Mcgrath D.E."/>
            <person name="Sieber C.M.K."/>
            <person name="Emerson J.B."/>
            <person name="Anantharaman K."/>
            <person name="Thomas B.C."/>
            <person name="Malmstrom R."/>
            <person name="Stieglmeier M."/>
            <person name="Klingl A."/>
            <person name="Woyke T."/>
            <person name="Ryan C.M."/>
            <person name="Banfield J.F."/>
        </authorList>
    </citation>
    <scope>NUCLEOTIDE SEQUENCE [LARGE SCALE GENOMIC DNA]</scope>
</reference>
<evidence type="ECO:0000313" key="1">
    <source>
        <dbReference type="EMBL" id="PIR76334.1"/>
    </source>
</evidence>
<dbReference type="InterPro" id="IPR018680">
    <property type="entry name" value="DUF2164"/>
</dbReference>